<dbReference type="EMBL" id="CP041046">
    <property type="protein sequence ID" value="QDE39474.1"/>
    <property type="molecule type" value="Genomic_DNA"/>
</dbReference>
<dbReference type="Proteomes" id="UP000316093">
    <property type="component" value="Chromosome"/>
</dbReference>
<accession>A0A4Y5Z353</accession>
<reference evidence="1 2" key="1">
    <citation type="submission" date="2019-06" db="EMBL/GenBank/DDBJ databases">
        <title>A complete genome sequence for Luteibacter pinisoli MAH-14.</title>
        <authorList>
            <person name="Baltrus D.A."/>
        </authorList>
    </citation>
    <scope>NUCLEOTIDE SEQUENCE [LARGE SCALE GENOMIC DNA]</scope>
    <source>
        <strain evidence="1 2">MAH-14</strain>
    </source>
</reference>
<dbReference type="KEGG" id="lpy:FIV34_09805"/>
<dbReference type="OrthoDB" id="6194342at2"/>
<protein>
    <submittedName>
        <fullName evidence="1">Uncharacterized protein</fullName>
    </submittedName>
</protein>
<dbReference type="RefSeq" id="WP_139982118.1">
    <property type="nucleotide sequence ID" value="NZ_CP041046.1"/>
</dbReference>
<evidence type="ECO:0000313" key="2">
    <source>
        <dbReference type="Proteomes" id="UP000316093"/>
    </source>
</evidence>
<name>A0A4Y5Z353_9GAMM</name>
<sequence length="389" mass="41454">MDKLWNRLRSVFGGDKAAERVATGLNGNKDAEDNFWQEVYAARAAFYQTHFGPLPDDILKIAHLLGVWPGGGIFVVPADRLKPGARIYTTFGLSNPDMPTGVAATNISSTQDSQGRLAATQSTLREKSRTIAPAGAAGYGYEIAVVASEDATWPLGIVEWVAQAELCGDAGILERVRKYDGLTVERVQIGPSDWLNLLIANAVGPLPPGTTLPNGTMDLLVATTITDEEMAWSKTNGRGALLDRLVAGGVGQFSMRNRPSVLGIVTSADELSGDAPDLAEVVSRDVAEHHVAAGRLERIHLFPLELGGEDAAVNTVYGPIGTRAKKAAIDEMVRQRLVAGTVSQYSASPEYEGRSVVPARIRIRAWGADSKHAFETTLDIGNDGIVGSP</sequence>
<proteinExistence type="predicted"/>
<gene>
    <name evidence="1" type="ORF">FIV34_09805</name>
</gene>
<dbReference type="AlphaFoldDB" id="A0A4Y5Z353"/>
<organism evidence="1 2">
    <name type="scientific">Luteibacter pinisoli</name>
    <dbReference type="NCBI Taxonomy" id="2589080"/>
    <lineage>
        <taxon>Bacteria</taxon>
        <taxon>Pseudomonadati</taxon>
        <taxon>Pseudomonadota</taxon>
        <taxon>Gammaproteobacteria</taxon>
        <taxon>Lysobacterales</taxon>
        <taxon>Rhodanobacteraceae</taxon>
        <taxon>Luteibacter</taxon>
    </lineage>
</organism>
<evidence type="ECO:0000313" key="1">
    <source>
        <dbReference type="EMBL" id="QDE39474.1"/>
    </source>
</evidence>
<keyword evidence="2" id="KW-1185">Reference proteome</keyword>